<evidence type="ECO:0000256" key="1">
    <source>
        <dbReference type="SAM" id="Phobius"/>
    </source>
</evidence>
<accession>A0A556RK16</accession>
<evidence type="ECO:0000313" key="2">
    <source>
        <dbReference type="EMBL" id="TSJ89250.1"/>
    </source>
</evidence>
<reference evidence="2 3" key="1">
    <citation type="submission" date="2019-07" db="EMBL/GenBank/DDBJ databases">
        <title>Gilliamella genomes.</title>
        <authorList>
            <person name="Zheng H."/>
        </authorList>
    </citation>
    <scope>NUCLEOTIDE SEQUENCE [LARGE SCALE GENOMIC DNA]</scope>
    <source>
        <strain evidence="2 3">W8131</strain>
    </source>
</reference>
<dbReference type="InterPro" id="IPR036514">
    <property type="entry name" value="SGNH_hydro_sf"/>
</dbReference>
<evidence type="ECO:0000313" key="3">
    <source>
        <dbReference type="Proteomes" id="UP000319138"/>
    </source>
</evidence>
<dbReference type="AlphaFoldDB" id="A0A556RK16"/>
<organism evidence="2 3">
    <name type="scientific">Gilliamella apicola</name>
    <dbReference type="NCBI Taxonomy" id="1196095"/>
    <lineage>
        <taxon>Bacteria</taxon>
        <taxon>Pseudomonadati</taxon>
        <taxon>Pseudomonadota</taxon>
        <taxon>Gammaproteobacteria</taxon>
        <taxon>Orbales</taxon>
        <taxon>Orbaceae</taxon>
        <taxon>Gilliamella</taxon>
    </lineage>
</organism>
<name>A0A556RK16_9GAMM</name>
<dbReference type="RefSeq" id="WP_144189573.1">
    <property type="nucleotide sequence ID" value="NZ_VMHL01000003.1"/>
</dbReference>
<feature type="transmembrane region" description="Helical" evidence="1">
    <location>
        <begin position="59"/>
        <end position="82"/>
    </location>
</feature>
<dbReference type="Proteomes" id="UP000319138">
    <property type="component" value="Unassembled WGS sequence"/>
</dbReference>
<dbReference type="InterPro" id="IPR007407">
    <property type="entry name" value="DUF459"/>
</dbReference>
<proteinExistence type="predicted"/>
<comment type="caution">
    <text evidence="2">The sequence shown here is derived from an EMBL/GenBank/DDBJ whole genome shotgun (WGS) entry which is preliminary data.</text>
</comment>
<protein>
    <submittedName>
        <fullName evidence="2">DUF459 domain-containing protein</fullName>
    </submittedName>
</protein>
<keyword evidence="1" id="KW-0472">Membrane</keyword>
<dbReference type="GO" id="GO:0016788">
    <property type="term" value="F:hydrolase activity, acting on ester bonds"/>
    <property type="evidence" value="ECO:0007669"/>
    <property type="project" value="UniProtKB-ARBA"/>
</dbReference>
<gene>
    <name evidence="2" type="ORF">FPQ14_07005</name>
</gene>
<dbReference type="Gene3D" id="3.40.50.1110">
    <property type="entry name" value="SGNH hydrolase"/>
    <property type="match status" value="1"/>
</dbReference>
<dbReference type="Pfam" id="PF04311">
    <property type="entry name" value="DUF459"/>
    <property type="match status" value="1"/>
</dbReference>
<keyword evidence="1" id="KW-0812">Transmembrane</keyword>
<keyword evidence="1" id="KW-1133">Transmembrane helix</keyword>
<dbReference type="SUPFAM" id="SSF52266">
    <property type="entry name" value="SGNH hydrolase"/>
    <property type="match status" value="1"/>
</dbReference>
<dbReference type="EMBL" id="VMHL01000003">
    <property type="protein sequence ID" value="TSJ89250.1"/>
    <property type="molecule type" value="Genomic_DNA"/>
</dbReference>
<sequence>MKYKKTLSKNRRKNRPKKIEKQNRVLKNNTTRNIKRVQKKSEKLDFLQNNQATVSAKNIFILLFITGIALIVIFHRSVLIYWQQTYHSDFLNSGSVTQEIIREDFDEPSNEILLGAPATIIEQNNFLNDANIQLRKDVLIFLQPDIIEIKKNNKHEQTHTQSIQDNKEVTQLSNNTNESVKDQVTVSTDLDTQKVLKHDIPLIHEPLPIVLTENDKVFFAGDSLMQGVAPYVKKMLFKQYKIESIDLSKQSTGLTYPNAFNWPKTINDILITDPSIKLLVVFLGPNDPWDFPVKGYSKYVKFKSPLWEQQYRLRIAAILNSAYEHGVQVLWLAAPCMRKSKLNDGMVYLNMLYQSEIEKTQQHFLTTNQLLGCTYEKFNSFIEYDKEKIKVRVDDGVHFTPTGQKILAKAIMDKITFKELEGNDSD</sequence>